<organism evidence="8">
    <name type="scientific">Alsobacter sp. KACC 23698</name>
    <dbReference type="NCBI Taxonomy" id="3149229"/>
    <lineage>
        <taxon>Bacteria</taxon>
        <taxon>Pseudomonadati</taxon>
        <taxon>Pseudomonadota</taxon>
        <taxon>Alphaproteobacteria</taxon>
        <taxon>Hyphomicrobiales</taxon>
        <taxon>Alsobacteraceae</taxon>
        <taxon>Alsobacter</taxon>
    </lineage>
</organism>
<dbReference type="InterPro" id="IPR018164">
    <property type="entry name" value="Ala-tRNA-synth_IIc_N"/>
</dbReference>
<dbReference type="GO" id="GO:0002161">
    <property type="term" value="F:aminoacyl-tRNA deacylase activity"/>
    <property type="evidence" value="ECO:0007669"/>
    <property type="project" value="UniProtKB-ARBA"/>
</dbReference>
<dbReference type="GO" id="GO:0003676">
    <property type="term" value="F:nucleic acid binding"/>
    <property type="evidence" value="ECO:0007669"/>
    <property type="project" value="InterPro"/>
</dbReference>
<dbReference type="GO" id="GO:0046872">
    <property type="term" value="F:metal ion binding"/>
    <property type="evidence" value="ECO:0007669"/>
    <property type="project" value="UniProtKB-KW"/>
</dbReference>
<dbReference type="RefSeq" id="WP_406853608.1">
    <property type="nucleotide sequence ID" value="NZ_CP157484.1"/>
</dbReference>
<dbReference type="Gene3D" id="3.30.980.10">
    <property type="entry name" value="Threonyl-trna Synthetase, Chain A, domain 2"/>
    <property type="match status" value="1"/>
</dbReference>
<dbReference type="InterPro" id="IPR018163">
    <property type="entry name" value="Thr/Ala-tRNA-synth_IIc_edit"/>
</dbReference>
<evidence type="ECO:0000256" key="1">
    <source>
        <dbReference type="ARBA" id="ARBA00001947"/>
    </source>
</evidence>
<keyword evidence="4" id="KW-0479">Metal-binding</keyword>
<keyword evidence="5" id="KW-0862">Zinc</keyword>
<proteinExistence type="predicted"/>
<reference evidence="8" key="1">
    <citation type="submission" date="2024-05" db="EMBL/GenBank/DDBJ databases">
        <authorList>
            <person name="Kim S."/>
            <person name="Heo J."/>
            <person name="Choi H."/>
            <person name="Choi Y."/>
            <person name="Kwon S.-W."/>
            <person name="Kim Y."/>
        </authorList>
    </citation>
    <scope>NUCLEOTIDE SEQUENCE</scope>
    <source>
        <strain evidence="8">KACC 23698</strain>
    </source>
</reference>
<dbReference type="GO" id="GO:0006419">
    <property type="term" value="P:alanyl-tRNA aminoacylation"/>
    <property type="evidence" value="ECO:0007669"/>
    <property type="project" value="InterPro"/>
</dbReference>
<dbReference type="PANTHER" id="PTHR43462">
    <property type="entry name" value="ALANYL-TRNA EDITING PROTEIN"/>
    <property type="match status" value="1"/>
</dbReference>
<dbReference type="InterPro" id="IPR012947">
    <property type="entry name" value="tRNA_SAD"/>
</dbReference>
<dbReference type="EMBL" id="CP157484">
    <property type="protein sequence ID" value="XBO36793.1"/>
    <property type="molecule type" value="Genomic_DNA"/>
</dbReference>
<evidence type="ECO:0000256" key="6">
    <source>
        <dbReference type="ARBA" id="ARBA00032577"/>
    </source>
</evidence>
<dbReference type="GO" id="GO:0004813">
    <property type="term" value="F:alanine-tRNA ligase activity"/>
    <property type="evidence" value="ECO:0007669"/>
    <property type="project" value="InterPro"/>
</dbReference>
<dbReference type="InterPro" id="IPR009000">
    <property type="entry name" value="Transl_B-barrel_sf"/>
</dbReference>
<sequence>MPTEFLFRDDAYLQSCDATVVEVNDRGGIVLDRTVFYPTGGGQPGDKGALVAADGSEIAIATAVYGEDKSTIVHVPEAGSTLPSVGDRVTARIDWSVRLPRMRIHTALHLLTTVLPYPVTGGSIGDGEGRLDFDIPDAGLDKDQLTEALAKAVGRNADVRQSWITDAELEANPGLVKTMSVKPPMGSGRVRLIEIEGLDLQPCGGTHVANTREIGTVLVTNIEKKGKQNRRVRIALA</sequence>
<feature type="domain" description="Alanyl-transfer RNA synthetases family profile" evidence="7">
    <location>
        <begin position="1"/>
        <end position="237"/>
    </location>
</feature>
<evidence type="ECO:0000256" key="3">
    <source>
        <dbReference type="ARBA" id="ARBA00017959"/>
    </source>
</evidence>
<evidence type="ECO:0000256" key="2">
    <source>
        <dbReference type="ARBA" id="ARBA00004496"/>
    </source>
</evidence>
<dbReference type="AlphaFoldDB" id="A0AAU7J8V7"/>
<dbReference type="InterPro" id="IPR018165">
    <property type="entry name" value="Ala-tRNA-synth_IIc_core"/>
</dbReference>
<dbReference type="GO" id="GO:0005737">
    <property type="term" value="C:cytoplasm"/>
    <property type="evidence" value="ECO:0007669"/>
    <property type="project" value="UniProtKB-SubCell"/>
</dbReference>
<dbReference type="Pfam" id="PF07973">
    <property type="entry name" value="tRNA_SAD"/>
    <property type="match status" value="1"/>
</dbReference>
<evidence type="ECO:0000259" key="7">
    <source>
        <dbReference type="PROSITE" id="PS50860"/>
    </source>
</evidence>
<dbReference type="SUPFAM" id="SSF50447">
    <property type="entry name" value="Translation proteins"/>
    <property type="match status" value="1"/>
</dbReference>
<dbReference type="SMART" id="SM00863">
    <property type="entry name" value="tRNA_SAD"/>
    <property type="match status" value="1"/>
</dbReference>
<evidence type="ECO:0000256" key="4">
    <source>
        <dbReference type="ARBA" id="ARBA00022723"/>
    </source>
</evidence>
<gene>
    <name evidence="8" type="ORF">ABEG18_13665</name>
</gene>
<dbReference type="Gene3D" id="2.40.30.130">
    <property type="match status" value="1"/>
</dbReference>
<dbReference type="InterPro" id="IPR051335">
    <property type="entry name" value="Alanyl-tRNA_Editing_Enzymes"/>
</dbReference>
<dbReference type="PROSITE" id="PS50860">
    <property type="entry name" value="AA_TRNA_LIGASE_II_ALA"/>
    <property type="match status" value="1"/>
</dbReference>
<dbReference type="PANTHER" id="PTHR43462:SF1">
    <property type="entry name" value="ALANYL-TRNA EDITING PROTEIN AARSD1"/>
    <property type="match status" value="1"/>
</dbReference>
<evidence type="ECO:0000313" key="8">
    <source>
        <dbReference type="EMBL" id="XBO36793.1"/>
    </source>
</evidence>
<evidence type="ECO:0000256" key="5">
    <source>
        <dbReference type="ARBA" id="ARBA00022833"/>
    </source>
</evidence>
<dbReference type="SUPFAM" id="SSF55186">
    <property type="entry name" value="ThrRS/AlaRS common domain"/>
    <property type="match status" value="1"/>
</dbReference>
<dbReference type="Pfam" id="PF01411">
    <property type="entry name" value="tRNA-synt_2c"/>
    <property type="match status" value="1"/>
</dbReference>
<comment type="cofactor">
    <cofactor evidence="1">
        <name>Zn(2+)</name>
        <dbReference type="ChEBI" id="CHEBI:29105"/>
    </cofactor>
</comment>
<comment type="subcellular location">
    <subcellularLocation>
        <location evidence="2">Cytoplasm</location>
    </subcellularLocation>
</comment>
<accession>A0AAU7J8V7</accession>
<protein>
    <recommendedName>
        <fullName evidence="3">Alanine--tRNA ligase</fullName>
    </recommendedName>
    <alternativeName>
        <fullName evidence="6">Alanyl-tRNA synthetase</fullName>
    </alternativeName>
</protein>
<name>A0AAU7J8V7_9HYPH</name>
<dbReference type="GO" id="GO:0005524">
    <property type="term" value="F:ATP binding"/>
    <property type="evidence" value="ECO:0007669"/>
    <property type="project" value="InterPro"/>
</dbReference>